<gene>
    <name evidence="3" type="ORF">chiPu_0000214</name>
</gene>
<evidence type="ECO:0000313" key="4">
    <source>
        <dbReference type="Proteomes" id="UP000287033"/>
    </source>
</evidence>
<organism evidence="3 4">
    <name type="scientific">Chiloscyllium punctatum</name>
    <name type="common">Brownbanded bambooshark</name>
    <name type="synonym">Hemiscyllium punctatum</name>
    <dbReference type="NCBI Taxonomy" id="137246"/>
    <lineage>
        <taxon>Eukaryota</taxon>
        <taxon>Metazoa</taxon>
        <taxon>Chordata</taxon>
        <taxon>Craniata</taxon>
        <taxon>Vertebrata</taxon>
        <taxon>Chondrichthyes</taxon>
        <taxon>Elasmobranchii</taxon>
        <taxon>Galeomorphii</taxon>
        <taxon>Galeoidea</taxon>
        <taxon>Orectolobiformes</taxon>
        <taxon>Hemiscylliidae</taxon>
        <taxon>Chiloscyllium</taxon>
    </lineage>
</organism>
<evidence type="ECO:0000313" key="3">
    <source>
        <dbReference type="EMBL" id="GCC21825.1"/>
    </source>
</evidence>
<feature type="coiled-coil region" evidence="1">
    <location>
        <begin position="35"/>
        <end position="69"/>
    </location>
</feature>
<feature type="compositionally biased region" description="Basic and acidic residues" evidence="2">
    <location>
        <begin position="16"/>
        <end position="31"/>
    </location>
</feature>
<protein>
    <submittedName>
        <fullName evidence="3">Uncharacterized protein</fullName>
    </submittedName>
</protein>
<dbReference type="AlphaFoldDB" id="A0A401RUK1"/>
<name>A0A401RUK1_CHIPU</name>
<sequence>MIAEVTGKADGVAAHLPEDEKGQDPELTQDDARRFQESKETAINLKARIREFELQQVFKEERIKELTHQLSQYMKRENVFPILVHHLQKVFTSKVCTILLLEENKMERCVIVSLGSFNAAVYSWTIETANLP</sequence>
<keyword evidence="4" id="KW-1185">Reference proteome</keyword>
<keyword evidence="1" id="KW-0175">Coiled coil</keyword>
<evidence type="ECO:0000256" key="1">
    <source>
        <dbReference type="SAM" id="Coils"/>
    </source>
</evidence>
<comment type="caution">
    <text evidence="3">The sequence shown here is derived from an EMBL/GenBank/DDBJ whole genome shotgun (WGS) entry which is preliminary data.</text>
</comment>
<dbReference type="Proteomes" id="UP000287033">
    <property type="component" value="Unassembled WGS sequence"/>
</dbReference>
<accession>A0A401RUK1</accession>
<feature type="region of interest" description="Disordered" evidence="2">
    <location>
        <begin position="1"/>
        <end position="31"/>
    </location>
</feature>
<reference evidence="3 4" key="1">
    <citation type="journal article" date="2018" name="Nat. Ecol. Evol.">
        <title>Shark genomes provide insights into elasmobranch evolution and the origin of vertebrates.</title>
        <authorList>
            <person name="Hara Y"/>
            <person name="Yamaguchi K"/>
            <person name="Onimaru K"/>
            <person name="Kadota M"/>
            <person name="Koyanagi M"/>
            <person name="Keeley SD"/>
            <person name="Tatsumi K"/>
            <person name="Tanaka K"/>
            <person name="Motone F"/>
            <person name="Kageyama Y"/>
            <person name="Nozu R"/>
            <person name="Adachi N"/>
            <person name="Nishimura O"/>
            <person name="Nakagawa R"/>
            <person name="Tanegashima C"/>
            <person name="Kiyatake I"/>
            <person name="Matsumoto R"/>
            <person name="Murakumo K"/>
            <person name="Nishida K"/>
            <person name="Terakita A"/>
            <person name="Kuratani S"/>
            <person name="Sato K"/>
            <person name="Hyodo S Kuraku.S."/>
        </authorList>
    </citation>
    <scope>NUCLEOTIDE SEQUENCE [LARGE SCALE GENOMIC DNA]</scope>
</reference>
<proteinExistence type="predicted"/>
<dbReference type="EMBL" id="BEZZ01000003">
    <property type="protein sequence ID" value="GCC21825.1"/>
    <property type="molecule type" value="Genomic_DNA"/>
</dbReference>
<evidence type="ECO:0000256" key="2">
    <source>
        <dbReference type="SAM" id="MobiDB-lite"/>
    </source>
</evidence>